<comment type="caution">
    <text evidence="9">The sequence shown here is derived from an EMBL/GenBank/DDBJ whole genome shotgun (WGS) entry which is preliminary data.</text>
</comment>
<dbReference type="Pfam" id="PF02771">
    <property type="entry name" value="Acyl-CoA_dh_N"/>
    <property type="match status" value="1"/>
</dbReference>
<dbReference type="Pfam" id="PF02770">
    <property type="entry name" value="Acyl-CoA_dh_M"/>
    <property type="match status" value="1"/>
</dbReference>
<gene>
    <name evidence="9" type="ORF">ACFP3U_11930</name>
</gene>
<feature type="domain" description="Acyl-CoA dehydrogenase/oxidase N-terminal" evidence="8">
    <location>
        <begin position="31"/>
        <end position="119"/>
    </location>
</feature>
<feature type="domain" description="Acyl-CoA dehydrogenase/oxidase C-terminal" evidence="6">
    <location>
        <begin position="233"/>
        <end position="380"/>
    </location>
</feature>
<evidence type="ECO:0000256" key="1">
    <source>
        <dbReference type="ARBA" id="ARBA00001974"/>
    </source>
</evidence>
<dbReference type="PANTHER" id="PTHR43884">
    <property type="entry name" value="ACYL-COA DEHYDROGENASE"/>
    <property type="match status" value="1"/>
</dbReference>
<dbReference type="SUPFAM" id="SSF47203">
    <property type="entry name" value="Acyl-CoA dehydrogenase C-terminal domain-like"/>
    <property type="match status" value="1"/>
</dbReference>
<dbReference type="InterPro" id="IPR009100">
    <property type="entry name" value="AcylCoA_DH/oxidase_NM_dom_sf"/>
</dbReference>
<dbReference type="InterPro" id="IPR037069">
    <property type="entry name" value="AcylCoA_DH/ox_N_sf"/>
</dbReference>
<accession>A0ABW0WZJ0</accession>
<evidence type="ECO:0000313" key="10">
    <source>
        <dbReference type="Proteomes" id="UP001595975"/>
    </source>
</evidence>
<evidence type="ECO:0000313" key="9">
    <source>
        <dbReference type="EMBL" id="MFC5663690.1"/>
    </source>
</evidence>
<dbReference type="InterPro" id="IPR009075">
    <property type="entry name" value="AcylCo_DH/oxidase_C"/>
</dbReference>
<dbReference type="Gene3D" id="1.20.140.10">
    <property type="entry name" value="Butyryl-CoA Dehydrogenase, subunit A, domain 3"/>
    <property type="match status" value="1"/>
</dbReference>
<dbReference type="EMBL" id="JBHSOF010000011">
    <property type="protein sequence ID" value="MFC5663690.1"/>
    <property type="molecule type" value="Genomic_DNA"/>
</dbReference>
<organism evidence="9 10">
    <name type="scientific">Kitasatospora misakiensis</name>
    <dbReference type="NCBI Taxonomy" id="67330"/>
    <lineage>
        <taxon>Bacteria</taxon>
        <taxon>Bacillati</taxon>
        <taxon>Actinomycetota</taxon>
        <taxon>Actinomycetes</taxon>
        <taxon>Kitasatosporales</taxon>
        <taxon>Streptomycetaceae</taxon>
        <taxon>Kitasatospora</taxon>
    </lineage>
</organism>
<proteinExistence type="inferred from homology"/>
<evidence type="ECO:0000259" key="7">
    <source>
        <dbReference type="Pfam" id="PF02770"/>
    </source>
</evidence>
<keyword evidence="4 5" id="KW-0274">FAD</keyword>
<dbReference type="InterPro" id="IPR006091">
    <property type="entry name" value="Acyl-CoA_Oxase/DH_mid-dom"/>
</dbReference>
<evidence type="ECO:0000259" key="8">
    <source>
        <dbReference type="Pfam" id="PF02771"/>
    </source>
</evidence>
<dbReference type="InterPro" id="IPR046373">
    <property type="entry name" value="Acyl-CoA_Oxase/DH_mid-dom_sf"/>
</dbReference>
<dbReference type="InterPro" id="IPR013786">
    <property type="entry name" value="AcylCoA_DH/ox_N"/>
</dbReference>
<comment type="similarity">
    <text evidence="2 5">Belongs to the acyl-CoA dehydrogenase family.</text>
</comment>
<sequence length="585" mass="62101">MTHAAYLTAAALDRRLGDPEDAGRLFSHARCAALDEREEFPVEICRELDVLGLPAHYVPAAYGGSLDSYEQVLQLMRAVARRDLTVAIAHGKTFLGAVSVWVGGSREQAEELAAAVLDGAVVSWGLTERDHGSDLLAGEVRADRTAGGYRVNGEKWLINNANRGQLICLLARTADEGGARDFSLLMIDKQRLRQPGHRPLPAVRLHGIRGADISGVAFTDAEVPADALVGAEGEGTETVLKSLQLTRILCASLSLGAADSALDLAAGFALEREAYGRRLAELPQTRRMLGESYADLLLAEAVTLVSTRSIHALTGELAVVSAVTKYVVPTLVDEVITRLGTVLGARSLLADATHRHGRFQKVQRDHRIVGIFDGNTLVNLHALINQFPLLARQLKRRTVDAAGLATATALDAPLPGFDRERLSLLPRTGSSLLQALAAGVEELTALAADGGVPESLVRRAQAVRAAADGLAVELAAHRPTPVEVPAAAFALAERYAACYAASAAIHLWLRNHAAAGEDAGPDGAGLWAEGLWLEAALARVLGRLAPGRPDPHDDVLDRLVPHLADQLRGGALPSLLHYPLVKGDA</sequence>
<evidence type="ECO:0000256" key="3">
    <source>
        <dbReference type="ARBA" id="ARBA00022630"/>
    </source>
</evidence>
<dbReference type="Gene3D" id="2.40.110.10">
    <property type="entry name" value="Butyryl-CoA Dehydrogenase, subunit A, domain 2"/>
    <property type="match status" value="1"/>
</dbReference>
<evidence type="ECO:0000256" key="5">
    <source>
        <dbReference type="RuleBase" id="RU362125"/>
    </source>
</evidence>
<comment type="cofactor">
    <cofactor evidence="1 5">
        <name>FAD</name>
        <dbReference type="ChEBI" id="CHEBI:57692"/>
    </cofactor>
</comment>
<name>A0ABW0WZJ0_9ACTN</name>
<evidence type="ECO:0000256" key="4">
    <source>
        <dbReference type="ARBA" id="ARBA00022827"/>
    </source>
</evidence>
<evidence type="ECO:0000259" key="6">
    <source>
        <dbReference type="Pfam" id="PF00441"/>
    </source>
</evidence>
<keyword evidence="3 5" id="KW-0285">Flavoprotein</keyword>
<dbReference type="InterPro" id="IPR036250">
    <property type="entry name" value="AcylCo_DH-like_C"/>
</dbReference>
<protein>
    <submittedName>
        <fullName evidence="9">Acyl-CoA dehydrogenase family protein</fullName>
        <ecNumber evidence="9">1.-.-.-</ecNumber>
    </submittedName>
</protein>
<dbReference type="Gene3D" id="1.10.540.10">
    <property type="entry name" value="Acyl-CoA dehydrogenase/oxidase, N-terminal domain"/>
    <property type="match status" value="1"/>
</dbReference>
<dbReference type="Pfam" id="PF00441">
    <property type="entry name" value="Acyl-CoA_dh_1"/>
    <property type="match status" value="1"/>
</dbReference>
<dbReference type="RefSeq" id="WP_380225358.1">
    <property type="nucleotide sequence ID" value="NZ_JBHSOF010000011.1"/>
</dbReference>
<keyword evidence="10" id="KW-1185">Reference proteome</keyword>
<evidence type="ECO:0000256" key="2">
    <source>
        <dbReference type="ARBA" id="ARBA00009347"/>
    </source>
</evidence>
<reference evidence="10" key="1">
    <citation type="journal article" date="2019" name="Int. J. Syst. Evol. Microbiol.">
        <title>The Global Catalogue of Microorganisms (GCM) 10K type strain sequencing project: providing services to taxonomists for standard genome sequencing and annotation.</title>
        <authorList>
            <consortium name="The Broad Institute Genomics Platform"/>
            <consortium name="The Broad Institute Genome Sequencing Center for Infectious Disease"/>
            <person name="Wu L."/>
            <person name="Ma J."/>
        </authorList>
    </citation>
    <scope>NUCLEOTIDE SEQUENCE [LARGE SCALE GENOMIC DNA]</scope>
    <source>
        <strain evidence="10">CGMCC 4.1437</strain>
    </source>
</reference>
<dbReference type="CDD" id="cd00567">
    <property type="entry name" value="ACAD"/>
    <property type="match status" value="1"/>
</dbReference>
<feature type="domain" description="Acyl-CoA oxidase/dehydrogenase middle" evidence="7">
    <location>
        <begin position="125"/>
        <end position="220"/>
    </location>
</feature>
<dbReference type="Proteomes" id="UP001595975">
    <property type="component" value="Unassembled WGS sequence"/>
</dbReference>
<keyword evidence="5 9" id="KW-0560">Oxidoreductase</keyword>
<dbReference type="EC" id="1.-.-.-" evidence="9"/>
<dbReference type="PANTHER" id="PTHR43884:SF19">
    <property type="entry name" value="ACYL-COA DEHYDROGENASE FADE4-RELATED"/>
    <property type="match status" value="1"/>
</dbReference>
<dbReference type="SUPFAM" id="SSF56645">
    <property type="entry name" value="Acyl-CoA dehydrogenase NM domain-like"/>
    <property type="match status" value="1"/>
</dbReference>
<dbReference type="GO" id="GO:0016491">
    <property type="term" value="F:oxidoreductase activity"/>
    <property type="evidence" value="ECO:0007669"/>
    <property type="project" value="UniProtKB-KW"/>
</dbReference>